<keyword evidence="1" id="KW-0805">Transcription regulation</keyword>
<dbReference type="OrthoDB" id="9784545at2"/>
<dbReference type="CDD" id="cd07377">
    <property type="entry name" value="WHTH_GntR"/>
    <property type="match status" value="1"/>
</dbReference>
<keyword evidence="3" id="KW-0804">Transcription</keyword>
<dbReference type="GO" id="GO:0003677">
    <property type="term" value="F:DNA binding"/>
    <property type="evidence" value="ECO:0007669"/>
    <property type="project" value="UniProtKB-KW"/>
</dbReference>
<dbReference type="PRINTS" id="PR00035">
    <property type="entry name" value="HTHGNTR"/>
</dbReference>
<protein>
    <submittedName>
        <fullName evidence="5">Transcriptional regulator, GntR family</fullName>
    </submittedName>
</protein>
<dbReference type="AlphaFoldDB" id="A0A1I4T1B2"/>
<proteinExistence type="predicted"/>
<evidence type="ECO:0000256" key="1">
    <source>
        <dbReference type="ARBA" id="ARBA00023015"/>
    </source>
</evidence>
<dbReference type="InterPro" id="IPR036390">
    <property type="entry name" value="WH_DNA-bd_sf"/>
</dbReference>
<dbReference type="Pfam" id="PF00392">
    <property type="entry name" value="GntR"/>
    <property type="match status" value="1"/>
</dbReference>
<dbReference type="RefSeq" id="WP_092025999.1">
    <property type="nucleotide sequence ID" value="NZ_FOUE01000006.1"/>
</dbReference>
<keyword evidence="6" id="KW-1185">Reference proteome</keyword>
<evidence type="ECO:0000256" key="3">
    <source>
        <dbReference type="ARBA" id="ARBA00023163"/>
    </source>
</evidence>
<dbReference type="Gene3D" id="3.40.1410.10">
    <property type="entry name" value="Chorismate lyase-like"/>
    <property type="match status" value="1"/>
</dbReference>
<dbReference type="InterPro" id="IPR036388">
    <property type="entry name" value="WH-like_DNA-bd_sf"/>
</dbReference>
<dbReference type="STRING" id="488535.SAMN04487963_3438"/>
<evidence type="ECO:0000256" key="2">
    <source>
        <dbReference type="ARBA" id="ARBA00023125"/>
    </source>
</evidence>
<dbReference type="GO" id="GO:0003700">
    <property type="term" value="F:DNA-binding transcription factor activity"/>
    <property type="evidence" value="ECO:0007669"/>
    <property type="project" value="InterPro"/>
</dbReference>
<organism evidence="5 6">
    <name type="scientific">Marinobacter zhejiangensis</name>
    <dbReference type="NCBI Taxonomy" id="488535"/>
    <lineage>
        <taxon>Bacteria</taxon>
        <taxon>Pseudomonadati</taxon>
        <taxon>Pseudomonadota</taxon>
        <taxon>Gammaproteobacteria</taxon>
        <taxon>Pseudomonadales</taxon>
        <taxon>Marinobacteraceae</taxon>
        <taxon>Marinobacter</taxon>
    </lineage>
</organism>
<dbReference type="GO" id="GO:0045892">
    <property type="term" value="P:negative regulation of DNA-templated transcription"/>
    <property type="evidence" value="ECO:0007669"/>
    <property type="project" value="TreeGrafter"/>
</dbReference>
<evidence type="ECO:0000313" key="5">
    <source>
        <dbReference type="EMBL" id="SFM70514.1"/>
    </source>
</evidence>
<keyword evidence="2" id="KW-0238">DNA-binding</keyword>
<name>A0A1I4T1B2_9GAMM</name>
<dbReference type="SUPFAM" id="SSF46785">
    <property type="entry name" value="Winged helix' DNA-binding domain"/>
    <property type="match status" value="1"/>
</dbReference>
<feature type="domain" description="HTH gntR-type" evidence="4">
    <location>
        <begin position="13"/>
        <end position="81"/>
    </location>
</feature>
<dbReference type="SUPFAM" id="SSF64288">
    <property type="entry name" value="Chorismate lyase-like"/>
    <property type="match status" value="1"/>
</dbReference>
<dbReference type="PANTHER" id="PTHR44846:SF10">
    <property type="entry name" value="TRANSCRIPTIONAL REGULATOR-RELATED"/>
    <property type="match status" value="1"/>
</dbReference>
<dbReference type="InterPro" id="IPR011663">
    <property type="entry name" value="UTRA"/>
</dbReference>
<dbReference type="PANTHER" id="PTHR44846">
    <property type="entry name" value="MANNOSYL-D-GLYCERATE TRANSPORT/METABOLISM SYSTEM REPRESSOR MNGR-RELATED"/>
    <property type="match status" value="1"/>
</dbReference>
<evidence type="ECO:0000313" key="6">
    <source>
        <dbReference type="Proteomes" id="UP000198519"/>
    </source>
</evidence>
<dbReference type="InterPro" id="IPR050679">
    <property type="entry name" value="Bact_HTH_transcr_reg"/>
</dbReference>
<dbReference type="InterPro" id="IPR028978">
    <property type="entry name" value="Chorismate_lyase_/UTRA_dom_sf"/>
</dbReference>
<dbReference type="InterPro" id="IPR000524">
    <property type="entry name" value="Tscrpt_reg_HTH_GntR"/>
</dbReference>
<dbReference type="SMART" id="SM00345">
    <property type="entry name" value="HTH_GNTR"/>
    <property type="match status" value="1"/>
</dbReference>
<dbReference type="SMART" id="SM00866">
    <property type="entry name" value="UTRA"/>
    <property type="match status" value="1"/>
</dbReference>
<dbReference type="Gene3D" id="1.10.10.10">
    <property type="entry name" value="Winged helix-like DNA-binding domain superfamily/Winged helix DNA-binding domain"/>
    <property type="match status" value="1"/>
</dbReference>
<sequence length="244" mass="27827">MREREQEQSSANGPIYLRVRDQIADQIENGLLQPNSRLPSERVLAESNHTTRVTARLALAQLEAEGRIYRSNRRGWFVSPPRLVYNPTEDYSFSDNVVAQGRVPATETLDVTTIEANAWLAAKTGLAEGDPIVRLHRRRQIDGRSVLVENIYLNARRLPGIETFDFNRSLWKLMREHYGLELARKQIEMFPTALVDPQAEALGVNAGTAGLYVTRCSRDNEGCFVEFDEEFWLHDTLSIQVDVR</sequence>
<gene>
    <name evidence="5" type="ORF">SAMN04487963_3438</name>
</gene>
<reference evidence="6" key="1">
    <citation type="submission" date="2016-10" db="EMBL/GenBank/DDBJ databases">
        <authorList>
            <person name="Varghese N."/>
            <person name="Submissions S."/>
        </authorList>
    </citation>
    <scope>NUCLEOTIDE SEQUENCE [LARGE SCALE GENOMIC DNA]</scope>
    <source>
        <strain evidence="6">CGMCC 1.7061</strain>
    </source>
</reference>
<evidence type="ECO:0000259" key="4">
    <source>
        <dbReference type="PROSITE" id="PS50949"/>
    </source>
</evidence>
<dbReference type="Pfam" id="PF07702">
    <property type="entry name" value="UTRA"/>
    <property type="match status" value="1"/>
</dbReference>
<dbReference type="Proteomes" id="UP000198519">
    <property type="component" value="Unassembled WGS sequence"/>
</dbReference>
<accession>A0A1I4T1B2</accession>
<dbReference type="PROSITE" id="PS50949">
    <property type="entry name" value="HTH_GNTR"/>
    <property type="match status" value="1"/>
</dbReference>
<dbReference type="EMBL" id="FOUE01000006">
    <property type="protein sequence ID" value="SFM70514.1"/>
    <property type="molecule type" value="Genomic_DNA"/>
</dbReference>